<gene>
    <name evidence="11" type="ORF">ACFPN2_23840</name>
</gene>
<dbReference type="Proteomes" id="UP001595904">
    <property type="component" value="Unassembled WGS sequence"/>
</dbReference>
<protein>
    <submittedName>
        <fullName evidence="11">Lipoprotein-releasing ABC transporter permease subunit</fullName>
    </submittedName>
</protein>
<dbReference type="PANTHER" id="PTHR30489:SF0">
    <property type="entry name" value="LIPOPROTEIN-RELEASING SYSTEM TRANSMEMBRANE PROTEIN LOLE"/>
    <property type="match status" value="1"/>
</dbReference>
<organism evidence="11 12">
    <name type="scientific">Steroidobacter flavus</name>
    <dbReference type="NCBI Taxonomy" id="1842136"/>
    <lineage>
        <taxon>Bacteria</taxon>
        <taxon>Pseudomonadati</taxon>
        <taxon>Pseudomonadota</taxon>
        <taxon>Gammaproteobacteria</taxon>
        <taxon>Steroidobacterales</taxon>
        <taxon>Steroidobacteraceae</taxon>
        <taxon>Steroidobacter</taxon>
    </lineage>
</organism>
<feature type="transmembrane region" description="Helical" evidence="8">
    <location>
        <begin position="321"/>
        <end position="349"/>
    </location>
</feature>
<dbReference type="RefSeq" id="WP_380601256.1">
    <property type="nucleotide sequence ID" value="NZ_JBHSDU010000014.1"/>
</dbReference>
<keyword evidence="7 8" id="KW-0472">Membrane</keyword>
<feature type="domain" description="MacB-like periplasmic core" evidence="10">
    <location>
        <begin position="26"/>
        <end position="217"/>
    </location>
</feature>
<accession>A0ABV8T0C0</accession>
<feature type="transmembrane region" description="Helical" evidence="8">
    <location>
        <begin position="386"/>
        <end position="406"/>
    </location>
</feature>
<dbReference type="NCBIfam" id="TIGR02212">
    <property type="entry name" value="lolCE"/>
    <property type="match status" value="1"/>
</dbReference>
<dbReference type="InterPro" id="IPR003838">
    <property type="entry name" value="ABC3_permease_C"/>
</dbReference>
<evidence type="ECO:0000256" key="2">
    <source>
        <dbReference type="ARBA" id="ARBA00005236"/>
    </source>
</evidence>
<dbReference type="Pfam" id="PF12704">
    <property type="entry name" value="MacB_PCD"/>
    <property type="match status" value="1"/>
</dbReference>
<evidence type="ECO:0000256" key="1">
    <source>
        <dbReference type="ARBA" id="ARBA00004651"/>
    </source>
</evidence>
<keyword evidence="5 8" id="KW-0812">Transmembrane</keyword>
<feature type="transmembrane region" description="Helical" evidence="8">
    <location>
        <begin position="279"/>
        <end position="301"/>
    </location>
</feature>
<evidence type="ECO:0000313" key="11">
    <source>
        <dbReference type="EMBL" id="MFC4312134.1"/>
    </source>
</evidence>
<name>A0ABV8T0C0_9GAMM</name>
<comment type="similarity">
    <text evidence="2">Belongs to the ABC-4 integral membrane protein family. LolC/E subfamily.</text>
</comment>
<evidence type="ECO:0000256" key="5">
    <source>
        <dbReference type="ARBA" id="ARBA00022692"/>
    </source>
</evidence>
<proteinExistence type="inferred from homology"/>
<evidence type="ECO:0000256" key="6">
    <source>
        <dbReference type="ARBA" id="ARBA00022989"/>
    </source>
</evidence>
<keyword evidence="6 8" id="KW-1133">Transmembrane helix</keyword>
<comment type="subcellular location">
    <subcellularLocation>
        <location evidence="1">Cell membrane</location>
        <topology evidence="1">Multi-pass membrane protein</topology>
    </subcellularLocation>
</comment>
<evidence type="ECO:0000259" key="9">
    <source>
        <dbReference type="Pfam" id="PF02687"/>
    </source>
</evidence>
<evidence type="ECO:0000256" key="8">
    <source>
        <dbReference type="SAM" id="Phobius"/>
    </source>
</evidence>
<keyword evidence="12" id="KW-1185">Reference proteome</keyword>
<dbReference type="InterPro" id="IPR025857">
    <property type="entry name" value="MacB_PCD"/>
</dbReference>
<dbReference type="Pfam" id="PF02687">
    <property type="entry name" value="FtsX"/>
    <property type="match status" value="1"/>
</dbReference>
<reference evidence="12" key="1">
    <citation type="journal article" date="2019" name="Int. J. Syst. Evol. Microbiol.">
        <title>The Global Catalogue of Microorganisms (GCM) 10K type strain sequencing project: providing services to taxonomists for standard genome sequencing and annotation.</title>
        <authorList>
            <consortium name="The Broad Institute Genomics Platform"/>
            <consortium name="The Broad Institute Genome Sequencing Center for Infectious Disease"/>
            <person name="Wu L."/>
            <person name="Ma J."/>
        </authorList>
    </citation>
    <scope>NUCLEOTIDE SEQUENCE [LARGE SCALE GENOMIC DNA]</scope>
    <source>
        <strain evidence="12">CGMCC 1.10759</strain>
    </source>
</reference>
<feature type="domain" description="ABC3 transporter permease C-terminal" evidence="9">
    <location>
        <begin position="280"/>
        <end position="412"/>
    </location>
</feature>
<feature type="transmembrane region" description="Helical" evidence="8">
    <location>
        <begin position="20"/>
        <end position="47"/>
    </location>
</feature>
<evidence type="ECO:0000256" key="3">
    <source>
        <dbReference type="ARBA" id="ARBA00022448"/>
    </source>
</evidence>
<evidence type="ECO:0000313" key="12">
    <source>
        <dbReference type="Proteomes" id="UP001595904"/>
    </source>
</evidence>
<evidence type="ECO:0000256" key="7">
    <source>
        <dbReference type="ARBA" id="ARBA00023136"/>
    </source>
</evidence>
<comment type="caution">
    <text evidence="11">The sequence shown here is derived from an EMBL/GenBank/DDBJ whole genome shotgun (WGS) entry which is preliminary data.</text>
</comment>
<evidence type="ECO:0000259" key="10">
    <source>
        <dbReference type="Pfam" id="PF12704"/>
    </source>
</evidence>
<dbReference type="InterPro" id="IPR011925">
    <property type="entry name" value="LolCE_TM"/>
</dbReference>
<dbReference type="PANTHER" id="PTHR30489">
    <property type="entry name" value="LIPOPROTEIN-RELEASING SYSTEM TRANSMEMBRANE PROTEIN LOLE"/>
    <property type="match status" value="1"/>
</dbReference>
<keyword evidence="11" id="KW-0449">Lipoprotein</keyword>
<evidence type="ECO:0000256" key="4">
    <source>
        <dbReference type="ARBA" id="ARBA00022475"/>
    </source>
</evidence>
<dbReference type="InterPro" id="IPR051447">
    <property type="entry name" value="Lipoprotein-release_system"/>
</dbReference>
<dbReference type="EMBL" id="JBHSDU010000014">
    <property type="protein sequence ID" value="MFC4312134.1"/>
    <property type="molecule type" value="Genomic_DNA"/>
</dbReference>
<sequence length="420" mass="45147">MFHPLPLYIGLRYVRSRQGFFVSFISWVSMVGICLGVMALITVISVMNGLEGELRGRLLSLASHATLSGEPEQLKDWPQLAERIRKQDGVVGVAPYIDLQGMLGRGGDMRAAIIRGVDPKQESEVSDIGAHMRAGSFGDLIAGEQHIILGAGLAYALDARIGDEITVLVPAMAAAGEGAVGGIDLKPRIQNFIVSGVFEVGAQEHDNVLALIHLQDASGLAGTHGMPNGLRLKFDDIFAAPVRTPEINKALGGEFKVSDWSIENASYFRAVKIEKTMMTLILMLIVAVAAFNIVAALVMVVNEKRTDIAILRTVGMTPRDIVGVFMTQGVFIGWFGALLGLVLGLLLAFNVSTIVPFLERIAGVKVFDPTVFVISDMPSEVQWPQVIGITLTALLLTVVATIYPSLRGAATEPAEALRYE</sequence>
<keyword evidence="3" id="KW-0813">Transport</keyword>
<keyword evidence="4" id="KW-1003">Cell membrane</keyword>